<gene>
    <name evidence="1" type="ORF">FK529_16075</name>
</gene>
<evidence type="ECO:0000313" key="1">
    <source>
        <dbReference type="EMBL" id="TWS18220.1"/>
    </source>
</evidence>
<sequence>AEVGFPPATHLAARDGAEADVRAVADAAALPDGAEVLGPVDLPPGVRIPGAPDEGPPPQRLLVRVARREGRALARALFLAQVGRSLRREGAPVRIQIDPLRIG</sequence>
<organism evidence="1 2">
    <name type="scientific">Tsukamurella asaccharolytica</name>
    <dbReference type="NCBI Taxonomy" id="2592067"/>
    <lineage>
        <taxon>Bacteria</taxon>
        <taxon>Bacillati</taxon>
        <taxon>Actinomycetota</taxon>
        <taxon>Actinomycetes</taxon>
        <taxon>Mycobacteriales</taxon>
        <taxon>Tsukamurellaceae</taxon>
        <taxon>Tsukamurella</taxon>
    </lineage>
</organism>
<dbReference type="AlphaFoldDB" id="A0A5C5R575"/>
<name>A0A5C5R575_9ACTN</name>
<dbReference type="EMBL" id="VIGW01000011">
    <property type="protein sequence ID" value="TWS18220.1"/>
    <property type="molecule type" value="Genomic_DNA"/>
</dbReference>
<evidence type="ECO:0000313" key="2">
    <source>
        <dbReference type="Proteomes" id="UP000317291"/>
    </source>
</evidence>
<keyword evidence="2" id="KW-1185">Reference proteome</keyword>
<reference evidence="1 2" key="1">
    <citation type="submission" date="2019-06" db="EMBL/GenBank/DDBJ databases">
        <title>Tsukamurella conjunctivitidis sp. nov., Tsukamurella assacharolytica sp. nov. and Tsukamurella sputae sp. nov. isolated from patients with conjunctivitis, bacteraemia (lymphoma) and respiratory infection (sputum) in Hong Kong.</title>
        <authorList>
            <person name="Teng J.L.L."/>
            <person name="Lee H.H."/>
            <person name="Fong J.Y.H."/>
            <person name="Fok K.M.N."/>
            <person name="Lau S.K.P."/>
            <person name="Woo P.C.Y."/>
        </authorList>
    </citation>
    <scope>NUCLEOTIDE SEQUENCE [LARGE SCALE GENOMIC DNA]</scope>
    <source>
        <strain evidence="1 2">HKU71</strain>
    </source>
</reference>
<feature type="non-terminal residue" evidence="1">
    <location>
        <position position="1"/>
    </location>
</feature>
<proteinExistence type="predicted"/>
<dbReference type="Proteomes" id="UP000317291">
    <property type="component" value="Unassembled WGS sequence"/>
</dbReference>
<accession>A0A5C5R575</accession>
<comment type="caution">
    <text evidence="1">The sequence shown here is derived from an EMBL/GenBank/DDBJ whole genome shotgun (WGS) entry which is preliminary data.</text>
</comment>
<protein>
    <submittedName>
        <fullName evidence="1">Primosome assembly protein PriA</fullName>
    </submittedName>
</protein>